<dbReference type="PROSITE" id="PS01360">
    <property type="entry name" value="ZF_MYND_1"/>
    <property type="match status" value="1"/>
</dbReference>
<dbReference type="Gene3D" id="1.10.220.160">
    <property type="match status" value="1"/>
</dbReference>
<evidence type="ECO:0000256" key="4">
    <source>
        <dbReference type="PROSITE-ProRule" id="PRU00134"/>
    </source>
</evidence>
<dbReference type="GO" id="GO:0005634">
    <property type="term" value="C:nucleus"/>
    <property type="evidence" value="ECO:0007669"/>
    <property type="project" value="TreeGrafter"/>
</dbReference>
<dbReference type="PANTHER" id="PTHR12197:SF251">
    <property type="entry name" value="EG:BACR7C10.4 PROTEIN"/>
    <property type="match status" value="1"/>
</dbReference>
<dbReference type="Pfam" id="PF00856">
    <property type="entry name" value="SET"/>
    <property type="match status" value="1"/>
</dbReference>
<dbReference type="Gene3D" id="6.10.140.2220">
    <property type="match status" value="1"/>
</dbReference>
<dbReference type="InterPro" id="IPR011990">
    <property type="entry name" value="TPR-like_helical_dom_sf"/>
</dbReference>
<proteinExistence type="predicted"/>
<dbReference type="InterPro" id="IPR002893">
    <property type="entry name" value="Znf_MYND"/>
</dbReference>
<dbReference type="Pfam" id="PF01753">
    <property type="entry name" value="zf-MYND"/>
    <property type="match status" value="1"/>
</dbReference>
<evidence type="ECO:0000313" key="7">
    <source>
        <dbReference type="EMBL" id="KAJ6222537.1"/>
    </source>
</evidence>
<keyword evidence="2 4" id="KW-0863">Zinc-finger</keyword>
<dbReference type="GO" id="GO:0008170">
    <property type="term" value="F:N-methyltransferase activity"/>
    <property type="evidence" value="ECO:0007669"/>
    <property type="project" value="UniProtKB-ARBA"/>
</dbReference>
<evidence type="ECO:0000256" key="1">
    <source>
        <dbReference type="ARBA" id="ARBA00022723"/>
    </source>
</evidence>
<dbReference type="InterPro" id="IPR046341">
    <property type="entry name" value="SET_dom_sf"/>
</dbReference>
<dbReference type="Proteomes" id="UP001142055">
    <property type="component" value="Chromosome 1"/>
</dbReference>
<dbReference type="OMA" id="CINSFSI"/>
<keyword evidence="1" id="KW-0479">Metal-binding</keyword>
<accession>A0A9Q0MDK8</accession>
<dbReference type="Gene3D" id="1.25.40.10">
    <property type="entry name" value="Tetratricopeptide repeat domain"/>
    <property type="match status" value="1"/>
</dbReference>
<evidence type="ECO:0000256" key="3">
    <source>
        <dbReference type="ARBA" id="ARBA00022833"/>
    </source>
</evidence>
<reference evidence="7" key="1">
    <citation type="submission" date="2022-12" db="EMBL/GenBank/DDBJ databases">
        <title>Genome assemblies of Blomia tropicalis.</title>
        <authorList>
            <person name="Cui Y."/>
        </authorList>
    </citation>
    <scope>NUCLEOTIDE SEQUENCE</scope>
    <source>
        <tissue evidence="7">Adult mites</tissue>
    </source>
</reference>
<dbReference type="PROSITE" id="PS50280">
    <property type="entry name" value="SET"/>
    <property type="match status" value="1"/>
</dbReference>
<protein>
    <submittedName>
        <fullName evidence="7">Uncharacterized protein</fullName>
    </submittedName>
</protein>
<dbReference type="GO" id="GO:0008757">
    <property type="term" value="F:S-adenosylmethionine-dependent methyltransferase activity"/>
    <property type="evidence" value="ECO:0007669"/>
    <property type="project" value="UniProtKB-ARBA"/>
</dbReference>
<dbReference type="GO" id="GO:0008276">
    <property type="term" value="F:protein methyltransferase activity"/>
    <property type="evidence" value="ECO:0007669"/>
    <property type="project" value="UniProtKB-ARBA"/>
</dbReference>
<organism evidence="7 8">
    <name type="scientific">Blomia tropicalis</name>
    <name type="common">Mite</name>
    <dbReference type="NCBI Taxonomy" id="40697"/>
    <lineage>
        <taxon>Eukaryota</taxon>
        <taxon>Metazoa</taxon>
        <taxon>Ecdysozoa</taxon>
        <taxon>Arthropoda</taxon>
        <taxon>Chelicerata</taxon>
        <taxon>Arachnida</taxon>
        <taxon>Acari</taxon>
        <taxon>Acariformes</taxon>
        <taxon>Sarcoptiformes</taxon>
        <taxon>Astigmata</taxon>
        <taxon>Glycyphagoidea</taxon>
        <taxon>Echimyopodidae</taxon>
        <taxon>Blomia</taxon>
    </lineage>
</organism>
<dbReference type="GO" id="GO:0008270">
    <property type="term" value="F:zinc ion binding"/>
    <property type="evidence" value="ECO:0007669"/>
    <property type="project" value="UniProtKB-KW"/>
</dbReference>
<gene>
    <name evidence="7" type="ORF">RDWZM_001082</name>
</gene>
<sequence length="360" mass="42384">MIKFNPGDIISANTPFVHILDFTKKANFCDYCATKSDSLRKCYDCKQMHYCDKTCQKIDWKKHKFECSIYKQSYSEISGDLDRFLLRLYLFIQNNPTLKKKKETLLYDKQVERSFNDLMTHMENIKSDKNRMSNFYKLVERYNLCGIDFDGEVLFEYFCKICINSFSILDVQLISIGSGLYIAESVFDHSCEPNATTIYSGIDLEVRAIKPITKEEKITINYFDMKESKSIRQEKLLTGYYFNCKCQRCSNENPSDSIDCNQVIKLNNQMDEYVYSKSNWVKAYQIGLETMPLYEKIYGDYHPDLTVQLVRILKLRLYISSDLDNEAIQLISRVRKHISITHGYNNELFKMFQEIINAEN</sequence>
<dbReference type="SUPFAM" id="SSF82199">
    <property type="entry name" value="SET domain"/>
    <property type="match status" value="1"/>
</dbReference>
<keyword evidence="3" id="KW-0862">Zinc</keyword>
<dbReference type="InterPro" id="IPR050869">
    <property type="entry name" value="H3K4_H4K5_MeTrfase"/>
</dbReference>
<keyword evidence="8" id="KW-1185">Reference proteome</keyword>
<dbReference type="Gene3D" id="2.170.270.10">
    <property type="entry name" value="SET domain"/>
    <property type="match status" value="1"/>
</dbReference>
<evidence type="ECO:0000259" key="5">
    <source>
        <dbReference type="PROSITE" id="PS50280"/>
    </source>
</evidence>
<evidence type="ECO:0000259" key="6">
    <source>
        <dbReference type="PROSITE" id="PS50865"/>
    </source>
</evidence>
<feature type="domain" description="SET" evidence="5">
    <location>
        <begin position="123"/>
        <end position="223"/>
    </location>
</feature>
<dbReference type="InterPro" id="IPR001214">
    <property type="entry name" value="SET_dom"/>
</dbReference>
<evidence type="ECO:0000256" key="2">
    <source>
        <dbReference type="ARBA" id="ARBA00022771"/>
    </source>
</evidence>
<comment type="caution">
    <text evidence="7">The sequence shown here is derived from an EMBL/GenBank/DDBJ whole genome shotgun (WGS) entry which is preliminary data.</text>
</comment>
<evidence type="ECO:0000313" key="8">
    <source>
        <dbReference type="Proteomes" id="UP001142055"/>
    </source>
</evidence>
<dbReference type="AlphaFoldDB" id="A0A9Q0MDK8"/>
<dbReference type="EMBL" id="JAPWDV010000001">
    <property type="protein sequence ID" value="KAJ6222537.1"/>
    <property type="molecule type" value="Genomic_DNA"/>
</dbReference>
<dbReference type="PANTHER" id="PTHR12197">
    <property type="entry name" value="HISTONE-LYSINE N-METHYLTRANSFERASE SMYD"/>
    <property type="match status" value="1"/>
</dbReference>
<name>A0A9Q0MDK8_BLOTA</name>
<dbReference type="PROSITE" id="PS50865">
    <property type="entry name" value="ZF_MYND_2"/>
    <property type="match status" value="1"/>
</dbReference>
<feature type="domain" description="MYND-type" evidence="6">
    <location>
        <begin position="29"/>
        <end position="67"/>
    </location>
</feature>